<gene>
    <name evidence="2" type="ORF">KY46_05030</name>
</gene>
<feature type="transmembrane region" description="Helical" evidence="1">
    <location>
        <begin position="43"/>
        <end position="76"/>
    </location>
</feature>
<protein>
    <submittedName>
        <fullName evidence="2">Uncharacterized protein</fullName>
    </submittedName>
</protein>
<reference evidence="2 3" key="1">
    <citation type="submission" date="2014-12" db="EMBL/GenBank/DDBJ databases">
        <title>Mercury Reductase activity and rhizosphere competence traits in the genome of root associated Photobacterium halotolerans MELD1.</title>
        <authorList>
            <person name="Mathew D.C."/>
            <person name="Huang C.-C."/>
        </authorList>
    </citation>
    <scope>NUCLEOTIDE SEQUENCE [LARGE SCALE GENOMIC DNA]</scope>
    <source>
        <strain evidence="2 3">MELD1</strain>
    </source>
</reference>
<dbReference type="OrthoDB" id="5817121at2"/>
<evidence type="ECO:0000313" key="3">
    <source>
        <dbReference type="Proteomes" id="UP000033633"/>
    </source>
</evidence>
<dbReference type="PATRIC" id="fig|265726.11.peg.2376"/>
<keyword evidence="1" id="KW-0812">Transmembrane</keyword>
<keyword evidence="3" id="KW-1185">Reference proteome</keyword>
<dbReference type="AlphaFoldDB" id="A0A0F5VG89"/>
<accession>A0A0F5VG89</accession>
<keyword evidence="1" id="KW-0472">Membrane</keyword>
<dbReference type="EMBL" id="JWYV01000002">
    <property type="protein sequence ID" value="KKD01124.1"/>
    <property type="molecule type" value="Genomic_DNA"/>
</dbReference>
<evidence type="ECO:0000256" key="1">
    <source>
        <dbReference type="SAM" id="Phobius"/>
    </source>
</evidence>
<sequence>MSHTCSICRQSITAKNQSLHSQLFCRSCMKAIHPRQPDSMLCLLTVIAVCSLTFMLWIGFNPLMVAGSVILLLHLVRPKSLYRRFRLGINVQQGLKQHKIT</sequence>
<organism evidence="2 3">
    <name type="scientific">Photobacterium halotolerans</name>
    <dbReference type="NCBI Taxonomy" id="265726"/>
    <lineage>
        <taxon>Bacteria</taxon>
        <taxon>Pseudomonadati</taxon>
        <taxon>Pseudomonadota</taxon>
        <taxon>Gammaproteobacteria</taxon>
        <taxon>Vibrionales</taxon>
        <taxon>Vibrionaceae</taxon>
        <taxon>Photobacterium</taxon>
    </lineage>
</organism>
<evidence type="ECO:0000313" key="2">
    <source>
        <dbReference type="EMBL" id="KKD01124.1"/>
    </source>
</evidence>
<keyword evidence="1" id="KW-1133">Transmembrane helix</keyword>
<comment type="caution">
    <text evidence="2">The sequence shown here is derived from an EMBL/GenBank/DDBJ whole genome shotgun (WGS) entry which is preliminary data.</text>
</comment>
<dbReference type="RefSeq" id="WP_046219494.1">
    <property type="nucleotide sequence ID" value="NZ_JWYV01000002.1"/>
</dbReference>
<proteinExistence type="predicted"/>
<name>A0A0F5VG89_9GAMM</name>
<dbReference type="Proteomes" id="UP000033633">
    <property type="component" value="Unassembled WGS sequence"/>
</dbReference>